<comment type="caution">
    <text evidence="3">The sequence shown here is derived from an EMBL/GenBank/DDBJ whole genome shotgun (WGS) entry which is preliminary data.</text>
</comment>
<keyword evidence="3" id="KW-0547">Nucleotide-binding</keyword>
<accession>A0A4S4BEG4</accession>
<feature type="region of interest" description="Disordered" evidence="1">
    <location>
        <begin position="193"/>
        <end position="265"/>
    </location>
</feature>
<dbReference type="Pfam" id="PF13401">
    <property type="entry name" value="AAA_22"/>
    <property type="match status" value="1"/>
</dbReference>
<feature type="region of interest" description="Disordered" evidence="1">
    <location>
        <begin position="133"/>
        <end position="169"/>
    </location>
</feature>
<dbReference type="InterPro" id="IPR049945">
    <property type="entry name" value="AAA_22"/>
</dbReference>
<organism evidence="3 4">
    <name type="scientific">Cohnella fermenti</name>
    <dbReference type="NCBI Taxonomy" id="2565925"/>
    <lineage>
        <taxon>Bacteria</taxon>
        <taxon>Bacillati</taxon>
        <taxon>Bacillota</taxon>
        <taxon>Bacilli</taxon>
        <taxon>Bacillales</taxon>
        <taxon>Paenibacillaceae</taxon>
        <taxon>Cohnella</taxon>
    </lineage>
</organism>
<keyword evidence="4" id="KW-1185">Reference proteome</keyword>
<feature type="compositionally biased region" description="Polar residues" evidence="1">
    <location>
        <begin position="606"/>
        <end position="621"/>
    </location>
</feature>
<keyword evidence="3" id="KW-0067">ATP-binding</keyword>
<evidence type="ECO:0000259" key="2">
    <source>
        <dbReference type="Pfam" id="PF13401"/>
    </source>
</evidence>
<dbReference type="GO" id="GO:0005524">
    <property type="term" value="F:ATP binding"/>
    <property type="evidence" value="ECO:0007669"/>
    <property type="project" value="UniProtKB-KW"/>
</dbReference>
<feature type="compositionally biased region" description="Low complexity" evidence="1">
    <location>
        <begin position="150"/>
        <end position="161"/>
    </location>
</feature>
<dbReference type="GO" id="GO:0016887">
    <property type="term" value="F:ATP hydrolysis activity"/>
    <property type="evidence" value="ECO:0007669"/>
    <property type="project" value="InterPro"/>
</dbReference>
<evidence type="ECO:0000313" key="3">
    <source>
        <dbReference type="EMBL" id="THF72515.1"/>
    </source>
</evidence>
<evidence type="ECO:0000313" key="4">
    <source>
        <dbReference type="Proteomes" id="UP000310636"/>
    </source>
</evidence>
<dbReference type="SUPFAM" id="SSF52540">
    <property type="entry name" value="P-loop containing nucleoside triphosphate hydrolases"/>
    <property type="match status" value="1"/>
</dbReference>
<dbReference type="Gene3D" id="3.40.50.300">
    <property type="entry name" value="P-loop containing nucleotide triphosphate hydrolases"/>
    <property type="match status" value="1"/>
</dbReference>
<dbReference type="RefSeq" id="WP_136374068.1">
    <property type="nucleotide sequence ID" value="NZ_SSOB01000084.1"/>
</dbReference>
<feature type="region of interest" description="Disordered" evidence="1">
    <location>
        <begin position="600"/>
        <end position="634"/>
    </location>
</feature>
<evidence type="ECO:0000256" key="1">
    <source>
        <dbReference type="SAM" id="MobiDB-lite"/>
    </source>
</evidence>
<feature type="compositionally biased region" description="Low complexity" evidence="1">
    <location>
        <begin position="193"/>
        <end position="243"/>
    </location>
</feature>
<gene>
    <name evidence="3" type="ORF">E6C55_32880</name>
</gene>
<protein>
    <submittedName>
        <fullName evidence="3">ATP-binding protein</fullName>
    </submittedName>
</protein>
<dbReference type="OrthoDB" id="6951663at2"/>
<name>A0A4S4BEG4_9BACL</name>
<sequence length="1832" mass="205135">MAELKRNQEDMERSSRVQIQAEHARQCVALFTQLSCTEPEIANEFKKHQVQAGQLLLQPLSDEAFVEAASVYATVIRLLREPDGLEPAAEEYRTITDTIGFVTKHALVNGWLTWSSAESSAAAREVIGEQTAHPPMPAASEAEAAESETEPAAAPEVVGSEPGSGSGTGIEAIAQFESRFDVLTDAAAQAEEFEAEANAAAQAEEFEAEANAAAQAEEFEAEANAAAQAEEFEAEANAAAGALADDEAEASERAMEAESGLQIQAEPSSAAAAAADVGIDAEQAGPGIDFGRLVHSVFDKAKAKDSFSANKFEGELRLMRGGTKAIAYAMGFIYNCGVLAVSQLTELVAGLLPSFASNRKEVEDLLKASLHKFSQKGYLAEHTLVLAEDTDTCYSLTDFGAGAFRKETSRKFLLAKSQLRLVSRPEEDDFLRLAPPDAGAAAYRLRELNRAHHRLSRKMPGQLMLMYTGVAPFPHRKLRRRVTGQSFVLVPGLPDTAQLQADLSRMLETIAQYDDAAPVVVADSIESGQYWADALSTPANRAYFLYVGDGELLLGDAAGEDCSPSLLGWESPEVSADAELELSLQEETAAEDHVEVELPALPHSEPGTSSVSEAPAQTSGSDAPAEHTTAMHPDDLERVVGTALTMLEQGQRAEGMVLLHAVSGHSAEVEVLSSKLAYILGDPLMPDEDWFSLADMPVSLPFGDSELLNDYLNAAMWLRIFFDPDNPNDYRLGSRWLQINSDRSSPVLEQYPAIKQLIGYYWSFIDRYHVGLKYCASNDVRDHLDFTRSLELCRQQITETLESVFPRNVKANINHPKIHQMVTELYGNSGILTQTLQRAFTMPLAELSVICQQFTGADLSAGEIDPELGPTDSKLEAFIDQHWSGMKFKSDADKSTTLTGAFRNRMRSRLHEATGPLLRCYVYRVQEERQQAASHMNPDTINKVRQQTQVYIREALGQLAGPPLHATGHQCLAYAIRRLQDALGDRQAKPPRKFYASLLLSGEIELDRNYLPLLDDDWQQETPIAGYRIWERALRHCSDRLESWEAAAEQALRQYDMGTFALIANGIDDFSLASVGVDDAKVDEIRKQAKQLPERYKNDFMNDIESAQNYGQMTSNDEMHGYQKLVEAARKRASETENVGFFKRLLEACRRQIVHGSDARLEATRSRLKALKDSILHDPARGTQESDEEVLSQWPILDRINLMLEKRNMTVAEDYIQLAGKGHRDTPSIEVSDKDTYMKFLEQYQSLYSACNSHKRDDLNRIYEQSVRNQLFRNQNNRNTASADRFIKSWYKPQSLGEFMSQLIFHKNKVNKHRDNEYYVYPEPSDAKLGQYPHPFEVFGTKAVECGVRILMMDGMRSADTVLDEVTQMGAGDGSATIVILNYALSLADRRQLAKSIKLRSIPEAIVVIDRVMALFLAGFSQIERGNAFLMVALPSSKVQPYRPNPDSGIPPEMFIGRTDELDKIQNPSGPVFVYGGRQLGKTALLKESKHREHDPENGRYAIFVDLKKQNVEESLHKICKELENEGLIQQPCGTWDELVGVLRVRLSSREQPVRKLMLLLDEADAFIASCEPLHYRPLELLKELKDTSNHQFKFVLAGLRDIVRFNKQRLRENSVLAHLGHITIRPLKYLDARNLLLRPLQYLGFRIDQNGEDIISLILAKTNYYPGLIHFYCEKLIEAIADSYGHGNYKDNETPPYKLDERHIKTLLGHSEFLSEIERKFSITLQLDADNLYDILAKAMAYHYHEKGIGKGASVDDIIHICQYFDIHKIGKMSYENVRALLEEMDELNIFRRETQDSDKYVFNRYSFFQMLGNVEQVFEHLALYSEQREG</sequence>
<dbReference type="Proteomes" id="UP000310636">
    <property type="component" value="Unassembled WGS sequence"/>
</dbReference>
<proteinExistence type="predicted"/>
<dbReference type="EMBL" id="SSOB01000084">
    <property type="protein sequence ID" value="THF72515.1"/>
    <property type="molecule type" value="Genomic_DNA"/>
</dbReference>
<dbReference type="InterPro" id="IPR027417">
    <property type="entry name" value="P-loop_NTPase"/>
</dbReference>
<reference evidence="3 4" key="1">
    <citation type="submission" date="2019-04" db="EMBL/GenBank/DDBJ databases">
        <title>Cohnella sp. nov. isolated from preserved vegetables.</title>
        <authorList>
            <person name="Lin S.-Y."/>
            <person name="Hung M.-H."/>
            <person name="Young C.-C."/>
        </authorList>
    </citation>
    <scope>NUCLEOTIDE SEQUENCE [LARGE SCALE GENOMIC DNA]</scope>
    <source>
        <strain evidence="3 4">CC-MHH1044</strain>
    </source>
</reference>
<feature type="domain" description="ORC1/DEAH AAA+ ATPase" evidence="2">
    <location>
        <begin position="1470"/>
        <end position="1603"/>
    </location>
</feature>